<dbReference type="EMBL" id="VEVO01000018">
    <property type="protein sequence ID" value="KAF0027066.1"/>
    <property type="molecule type" value="Genomic_DNA"/>
</dbReference>
<sequence length="178" mass="20621">MHKEDGSIQTSISIDTHRQFGRKLVTMGTALPNLHDREWCRRDNNLAVSKKQKTYFDIRLRHNPYEVGDLVWLNDPAESRHKLAPHWKGPYLIQQRMDRDDKGDMDSSFSDMDMDCDLDQVKGVHADLCCIGKVLLTAFLSQHHNLGSFIHADSCKTTNRKSEILKSYGYVKYNDIIR</sequence>
<name>A0A6A4RWB3_SCOMX</name>
<accession>A0A6A4RWB3</accession>
<dbReference type="Proteomes" id="UP000438429">
    <property type="component" value="Unassembled WGS sequence"/>
</dbReference>
<protein>
    <submittedName>
        <fullName evidence="1">Uncharacterized protein</fullName>
    </submittedName>
</protein>
<dbReference type="AlphaFoldDB" id="A0A6A4RWB3"/>
<organism evidence="1 2">
    <name type="scientific">Scophthalmus maximus</name>
    <name type="common">Turbot</name>
    <name type="synonym">Psetta maxima</name>
    <dbReference type="NCBI Taxonomy" id="52904"/>
    <lineage>
        <taxon>Eukaryota</taxon>
        <taxon>Metazoa</taxon>
        <taxon>Chordata</taxon>
        <taxon>Craniata</taxon>
        <taxon>Vertebrata</taxon>
        <taxon>Euteleostomi</taxon>
        <taxon>Actinopterygii</taxon>
        <taxon>Neopterygii</taxon>
        <taxon>Teleostei</taxon>
        <taxon>Neoteleostei</taxon>
        <taxon>Acanthomorphata</taxon>
        <taxon>Carangaria</taxon>
        <taxon>Pleuronectiformes</taxon>
        <taxon>Pleuronectoidei</taxon>
        <taxon>Scophthalmidae</taxon>
        <taxon>Scophthalmus</taxon>
    </lineage>
</organism>
<evidence type="ECO:0000313" key="1">
    <source>
        <dbReference type="EMBL" id="KAF0027066.1"/>
    </source>
</evidence>
<proteinExistence type="predicted"/>
<reference evidence="1 2" key="1">
    <citation type="submission" date="2019-06" db="EMBL/GenBank/DDBJ databases">
        <title>Draft genomes of female and male turbot (Scophthalmus maximus).</title>
        <authorList>
            <person name="Xu H."/>
            <person name="Xu X.-W."/>
            <person name="Shao C."/>
            <person name="Chen S."/>
        </authorList>
    </citation>
    <scope>NUCLEOTIDE SEQUENCE [LARGE SCALE GENOMIC DNA]</scope>
    <source>
        <strain evidence="1">Ysfricsl-2016a</strain>
        <tissue evidence="1">Blood</tissue>
    </source>
</reference>
<comment type="caution">
    <text evidence="1">The sequence shown here is derived from an EMBL/GenBank/DDBJ whole genome shotgun (WGS) entry which is preliminary data.</text>
</comment>
<evidence type="ECO:0000313" key="2">
    <source>
        <dbReference type="Proteomes" id="UP000438429"/>
    </source>
</evidence>
<gene>
    <name evidence="1" type="ORF">F2P81_019807</name>
</gene>